<reference evidence="2" key="1">
    <citation type="submission" date="2019-02" db="EMBL/GenBank/DDBJ databases">
        <authorList>
            <person name="Li S.-H."/>
        </authorList>
    </citation>
    <scope>NUCLEOTIDE SEQUENCE</scope>
    <source>
        <strain evidence="2">IMCC8485</strain>
    </source>
</reference>
<dbReference type="InterPro" id="IPR029377">
    <property type="entry name" value="TMEM220"/>
</dbReference>
<keyword evidence="1" id="KW-1133">Transmembrane helix</keyword>
<gene>
    <name evidence="2" type="ORF">EYC87_05630</name>
</gene>
<dbReference type="RefSeq" id="WP_279252025.1">
    <property type="nucleotide sequence ID" value="NZ_SHNP01000002.1"/>
</dbReference>
<protein>
    <recommendedName>
        <fullName evidence="4">Transmembrane family 220, helix</fullName>
    </recommendedName>
</protein>
<accession>A0ABT3STV5</accession>
<feature type="transmembrane region" description="Helical" evidence="1">
    <location>
        <begin position="52"/>
        <end position="73"/>
    </location>
</feature>
<sequence>MIYSVLNAFFLLSYLASTLVQYNDPDPWSWIAIYLAAAGMCVAWFSRRLPIWCPALLLVTSLLWIGALLPSVVGKVSPEAIVESISMKTQSVEEAREIGGLALVAIWSAVLLLHKRQS</sequence>
<comment type="caution">
    <text evidence="2">The sequence shown here is derived from an EMBL/GenBank/DDBJ whole genome shotgun (WGS) entry which is preliminary data.</text>
</comment>
<dbReference type="Pfam" id="PF15071">
    <property type="entry name" value="TMEM220"/>
    <property type="match status" value="1"/>
</dbReference>
<keyword evidence="1" id="KW-0812">Transmembrane</keyword>
<keyword evidence="1" id="KW-0472">Membrane</keyword>
<feature type="transmembrane region" description="Helical" evidence="1">
    <location>
        <begin position="28"/>
        <end position="45"/>
    </location>
</feature>
<organism evidence="2 3">
    <name type="scientific">Candidatus Seongchinamella marina</name>
    <dbReference type="NCBI Taxonomy" id="2518990"/>
    <lineage>
        <taxon>Bacteria</taxon>
        <taxon>Pseudomonadati</taxon>
        <taxon>Pseudomonadota</taxon>
        <taxon>Gammaproteobacteria</taxon>
        <taxon>Cellvibrionales</taxon>
        <taxon>Halieaceae</taxon>
        <taxon>Seongchinamella</taxon>
    </lineage>
</organism>
<evidence type="ECO:0000313" key="3">
    <source>
        <dbReference type="Proteomes" id="UP001143307"/>
    </source>
</evidence>
<evidence type="ECO:0000256" key="1">
    <source>
        <dbReference type="SAM" id="Phobius"/>
    </source>
</evidence>
<evidence type="ECO:0000313" key="2">
    <source>
        <dbReference type="EMBL" id="MCX2973066.1"/>
    </source>
</evidence>
<feature type="transmembrane region" description="Helical" evidence="1">
    <location>
        <begin position="98"/>
        <end position="114"/>
    </location>
</feature>
<name>A0ABT3STV5_9GAMM</name>
<proteinExistence type="predicted"/>
<dbReference type="Proteomes" id="UP001143307">
    <property type="component" value="Unassembled WGS sequence"/>
</dbReference>
<evidence type="ECO:0008006" key="4">
    <source>
        <dbReference type="Google" id="ProtNLM"/>
    </source>
</evidence>
<keyword evidence="3" id="KW-1185">Reference proteome</keyword>
<dbReference type="EMBL" id="SHNP01000002">
    <property type="protein sequence ID" value="MCX2973066.1"/>
    <property type="molecule type" value="Genomic_DNA"/>
</dbReference>